<keyword evidence="1" id="KW-0472">Membrane</keyword>
<dbReference type="AlphaFoldDB" id="A0A059XMB9"/>
<dbReference type="PANTHER" id="PTHR34675:SF1">
    <property type="entry name" value="PROTEIN TRIGALACTOSYLDIACYLGLYCEROL 2, CHLOROPLASTIC"/>
    <property type="match status" value="1"/>
</dbReference>
<dbReference type="GO" id="GO:0005543">
    <property type="term" value="F:phospholipid binding"/>
    <property type="evidence" value="ECO:0007669"/>
    <property type="project" value="TreeGrafter"/>
</dbReference>
<reference evidence="3" key="1">
    <citation type="journal article" date="2014" name="Sci. Rep.">
        <title>Minimally destructive sampling of type specimens of Pyropia (Bangiales, Rhodophyta) recovers complete plastid and mitochondrial genomes.</title>
        <authorList>
            <person name="Hughey J.R."/>
            <person name="Gabrielson P.W."/>
            <person name="Rohmer L."/>
            <person name="Tortolani J."/>
            <person name="Silva M."/>
            <person name="Miller K.A."/>
            <person name="Young J.D."/>
            <person name="Martell C."/>
            <person name="Ruediger E."/>
        </authorList>
    </citation>
    <scope>NUCLEOTIDE SEQUENCE</scope>
</reference>
<name>A0A059XMB9_9RHOD</name>
<organism evidence="3">
    <name type="scientific">Pyropia fucicola</name>
    <dbReference type="NCBI Taxonomy" id="144551"/>
    <lineage>
        <taxon>Eukaryota</taxon>
        <taxon>Rhodophyta</taxon>
        <taxon>Bangiophyceae</taxon>
        <taxon>Bangiales</taxon>
        <taxon>Bangiaceae</taxon>
        <taxon>Pyropia</taxon>
    </lineage>
</organism>
<dbReference type="InterPro" id="IPR003399">
    <property type="entry name" value="Mce/MlaD"/>
</dbReference>
<dbReference type="PANTHER" id="PTHR34675">
    <property type="entry name" value="PROTEIN TRIGALACTOSYLDIACYLGLYCEROL 2, CHLOROPLASTIC"/>
    <property type="match status" value="1"/>
</dbReference>
<dbReference type="EMBL" id="KJ776837">
    <property type="protein sequence ID" value="AIA21605.1"/>
    <property type="molecule type" value="Genomic_DNA"/>
</dbReference>
<geneLocation type="plastid" evidence="3"/>
<feature type="domain" description="Mce/MlaD" evidence="2">
    <location>
        <begin position="40"/>
        <end position="115"/>
    </location>
</feature>
<evidence type="ECO:0000313" key="3">
    <source>
        <dbReference type="EMBL" id="AIA21605.1"/>
    </source>
</evidence>
<feature type="transmembrane region" description="Helical" evidence="1">
    <location>
        <begin position="12"/>
        <end position="32"/>
    </location>
</feature>
<protein>
    <submittedName>
        <fullName evidence="3">Hypothetical chloroplast RF22</fullName>
    </submittedName>
</protein>
<accession>A0A059XMB9</accession>
<dbReference type="Pfam" id="PF02470">
    <property type="entry name" value="MlaD"/>
    <property type="match status" value="1"/>
</dbReference>
<keyword evidence="3" id="KW-0934">Plastid</keyword>
<evidence type="ECO:0000259" key="2">
    <source>
        <dbReference type="Pfam" id="PF02470"/>
    </source>
</evidence>
<evidence type="ECO:0000256" key="1">
    <source>
        <dbReference type="SAM" id="Phobius"/>
    </source>
</evidence>
<dbReference type="InterPro" id="IPR039342">
    <property type="entry name" value="TGD2-like"/>
</dbReference>
<keyword evidence="1" id="KW-0812">Transmembrane</keyword>
<sequence>MKINYKNTYKEFLGACFLGSVTLLSISLWNIINQAGKHNSYKAFIEFDSASGIQEGTAVRLRGLPVGKVVGISQSSQSILTSIEIKSSSTIIPKGSLIETNQTGLLNDTVIDIIPLSTLSIDYSSIKAGPLSGACDNSQIICNLNYLKGERGLNYDDLIRATTRISQRFDDPKLFYGLYYLIGNMIKLSNNFVDLTEQIAYISLFIRLQLEDLKKQ</sequence>
<gene>
    <name evidence="3" type="primary">ycf22</name>
</gene>
<keyword evidence="1" id="KW-1133">Transmembrane helix</keyword>
<proteinExistence type="predicted"/>
<dbReference type="GO" id="GO:0005319">
    <property type="term" value="F:lipid transporter activity"/>
    <property type="evidence" value="ECO:0007669"/>
    <property type="project" value="TreeGrafter"/>
</dbReference>
<dbReference type="GO" id="GO:0009706">
    <property type="term" value="C:chloroplast inner membrane"/>
    <property type="evidence" value="ECO:0007669"/>
    <property type="project" value="TreeGrafter"/>
</dbReference>